<dbReference type="PANTHER" id="PTHR42718">
    <property type="entry name" value="MAJOR FACILITATOR SUPERFAMILY MULTIDRUG TRANSPORTER MFSC"/>
    <property type="match status" value="1"/>
</dbReference>
<evidence type="ECO:0000256" key="3">
    <source>
        <dbReference type="ARBA" id="ARBA00022448"/>
    </source>
</evidence>
<protein>
    <submittedName>
        <fullName evidence="10">Major facilitator superfamily permease</fullName>
    </submittedName>
</protein>
<reference evidence="10 11" key="1">
    <citation type="journal article" date="2015" name="Genome Announc.">
        <title>Expanding the biotechnology potential of lactobacilli through comparative genomics of 213 strains and associated genera.</title>
        <authorList>
            <person name="Sun Z."/>
            <person name="Harris H.M."/>
            <person name="McCann A."/>
            <person name="Guo C."/>
            <person name="Argimon S."/>
            <person name="Zhang W."/>
            <person name="Yang X."/>
            <person name="Jeffery I.B."/>
            <person name="Cooney J.C."/>
            <person name="Kagawa T.F."/>
            <person name="Liu W."/>
            <person name="Song Y."/>
            <person name="Salvetti E."/>
            <person name="Wrobel A."/>
            <person name="Rasinkangas P."/>
            <person name="Parkhill J."/>
            <person name="Rea M.C."/>
            <person name="O'Sullivan O."/>
            <person name="Ritari J."/>
            <person name="Douillard F.P."/>
            <person name="Paul Ross R."/>
            <person name="Yang R."/>
            <person name="Briner A.E."/>
            <person name="Felis G.E."/>
            <person name="de Vos W.M."/>
            <person name="Barrangou R."/>
            <person name="Klaenhammer T.R."/>
            <person name="Caufield P.W."/>
            <person name="Cui Y."/>
            <person name="Zhang H."/>
            <person name="O'Toole P.W."/>
        </authorList>
    </citation>
    <scope>NUCLEOTIDE SEQUENCE [LARGE SCALE GENOMIC DNA]</scope>
    <source>
        <strain evidence="10 11">DSM 23026</strain>
    </source>
</reference>
<dbReference type="GO" id="GO:0005886">
    <property type="term" value="C:plasma membrane"/>
    <property type="evidence" value="ECO:0007669"/>
    <property type="project" value="UniProtKB-SubCell"/>
</dbReference>
<dbReference type="InterPro" id="IPR004638">
    <property type="entry name" value="EmrB-like"/>
</dbReference>
<proteinExistence type="inferred from homology"/>
<evidence type="ECO:0000313" key="11">
    <source>
        <dbReference type="Proteomes" id="UP000051249"/>
    </source>
</evidence>
<dbReference type="InterPro" id="IPR036259">
    <property type="entry name" value="MFS_trans_sf"/>
</dbReference>
<feature type="transmembrane region" description="Helical" evidence="8">
    <location>
        <begin position="45"/>
        <end position="67"/>
    </location>
</feature>
<evidence type="ECO:0000256" key="8">
    <source>
        <dbReference type="SAM" id="Phobius"/>
    </source>
</evidence>
<sequence>MEMKKMRQVALILAFGLLAPMLDTTMTNIAINDISRDLGSSLNSVQWILTAYVLATSVAVPFSGWLSQRFNGKYVFLSAQLVFGAASIWSALSTDVNSLIFARVVQGFSAGLIIPLVTTILMSMGSRKVVNDLMMIVMLPIMVGPIFGPIIGALIVQYGNWNWIFWINVPIVLIVSGLILWKIPDLPGTNVKAKIDWLGILLLGAGSTSLIYGISRAGREATFNNSDTIIYSLVGIALLLVYAAWGAFKKGTAVLPLGLFKSPVYSATIFNLILAGIITNGPMLILPLYFQQGRGFSILATGLWMLPQGLGMLLIRPILLKLMNQLGTRYVVLISLSLTLLGTVPLMFVTKSTSMWLISAILFARGLGVGGVIMPMMTSILVGMKKELIAQANIGARIFQNMGGAFGSALVATVVASYLQNHHYLTANIVAYQHAFGWAVAITVLMILPAMLLPKTVD</sequence>
<dbReference type="AlphaFoldDB" id="A0A0R2N956"/>
<name>A0A0R2N956_9LACO</name>
<dbReference type="PROSITE" id="PS50850">
    <property type="entry name" value="MFS"/>
    <property type="match status" value="1"/>
</dbReference>
<gene>
    <name evidence="10" type="ORF">IV88_GL001160</name>
</gene>
<feature type="transmembrane region" description="Helical" evidence="8">
    <location>
        <begin position="355"/>
        <end position="377"/>
    </location>
</feature>
<dbReference type="NCBIfam" id="TIGR00711">
    <property type="entry name" value="efflux_EmrB"/>
    <property type="match status" value="1"/>
</dbReference>
<evidence type="ECO:0000256" key="5">
    <source>
        <dbReference type="ARBA" id="ARBA00022692"/>
    </source>
</evidence>
<dbReference type="InterPro" id="IPR011701">
    <property type="entry name" value="MFS"/>
</dbReference>
<dbReference type="SUPFAM" id="SSF103473">
    <property type="entry name" value="MFS general substrate transporter"/>
    <property type="match status" value="1"/>
</dbReference>
<feature type="transmembrane region" description="Helical" evidence="8">
    <location>
        <begin position="163"/>
        <end position="183"/>
    </location>
</feature>
<dbReference type="PANTHER" id="PTHR42718:SF9">
    <property type="entry name" value="MAJOR FACILITATOR SUPERFAMILY MULTIDRUG TRANSPORTER MFSC"/>
    <property type="match status" value="1"/>
</dbReference>
<dbReference type="GO" id="GO:0022857">
    <property type="term" value="F:transmembrane transporter activity"/>
    <property type="evidence" value="ECO:0007669"/>
    <property type="project" value="InterPro"/>
</dbReference>
<accession>A0A0R2N956</accession>
<feature type="transmembrane region" description="Helical" evidence="8">
    <location>
        <begin position="330"/>
        <end position="349"/>
    </location>
</feature>
<keyword evidence="7 8" id="KW-0472">Membrane</keyword>
<comment type="similarity">
    <text evidence="2">Belongs to the major facilitator superfamily. EmrB family.</text>
</comment>
<dbReference type="Gene3D" id="1.20.1250.20">
    <property type="entry name" value="MFS general substrate transporter like domains"/>
    <property type="match status" value="2"/>
</dbReference>
<evidence type="ECO:0000256" key="4">
    <source>
        <dbReference type="ARBA" id="ARBA00022475"/>
    </source>
</evidence>
<dbReference type="Proteomes" id="UP000051249">
    <property type="component" value="Unassembled WGS sequence"/>
</dbReference>
<comment type="subcellular location">
    <subcellularLocation>
        <location evidence="1">Cell membrane</location>
        <topology evidence="1">Multi-pass membrane protein</topology>
    </subcellularLocation>
</comment>
<keyword evidence="5 8" id="KW-0812">Transmembrane</keyword>
<dbReference type="RefSeq" id="WP_057800349.1">
    <property type="nucleotide sequence ID" value="NZ_BJZZ01000039.1"/>
</dbReference>
<keyword evidence="3" id="KW-0813">Transport</keyword>
<evidence type="ECO:0000256" key="6">
    <source>
        <dbReference type="ARBA" id="ARBA00022989"/>
    </source>
</evidence>
<feature type="transmembrane region" description="Helical" evidence="8">
    <location>
        <begin position="229"/>
        <end position="248"/>
    </location>
</feature>
<feature type="domain" description="Major facilitator superfamily (MFS) profile" evidence="9">
    <location>
        <begin position="9"/>
        <end position="458"/>
    </location>
</feature>
<evidence type="ECO:0000313" key="10">
    <source>
        <dbReference type="EMBL" id="KRO22375.1"/>
    </source>
</evidence>
<evidence type="ECO:0000256" key="2">
    <source>
        <dbReference type="ARBA" id="ARBA00008537"/>
    </source>
</evidence>
<keyword evidence="6 8" id="KW-1133">Transmembrane helix</keyword>
<dbReference type="OrthoDB" id="9816041at2"/>
<feature type="transmembrane region" description="Helical" evidence="8">
    <location>
        <begin position="431"/>
        <end position="453"/>
    </location>
</feature>
<dbReference type="PATRIC" id="fig|480391.4.peg.1178"/>
<evidence type="ECO:0000256" key="1">
    <source>
        <dbReference type="ARBA" id="ARBA00004651"/>
    </source>
</evidence>
<organism evidence="10 11">
    <name type="scientific">Pediococcus argentinicus</name>
    <dbReference type="NCBI Taxonomy" id="480391"/>
    <lineage>
        <taxon>Bacteria</taxon>
        <taxon>Bacillati</taxon>
        <taxon>Bacillota</taxon>
        <taxon>Bacilli</taxon>
        <taxon>Lactobacillales</taxon>
        <taxon>Lactobacillaceae</taxon>
        <taxon>Pediococcus</taxon>
    </lineage>
</organism>
<comment type="caution">
    <text evidence="10">The sequence shown here is derived from an EMBL/GenBank/DDBJ whole genome shotgun (WGS) entry which is preliminary data.</text>
</comment>
<feature type="transmembrane region" description="Helical" evidence="8">
    <location>
        <begin position="398"/>
        <end position="419"/>
    </location>
</feature>
<keyword evidence="11" id="KW-1185">Reference proteome</keyword>
<evidence type="ECO:0000259" key="9">
    <source>
        <dbReference type="PROSITE" id="PS50850"/>
    </source>
</evidence>
<feature type="transmembrane region" description="Helical" evidence="8">
    <location>
        <begin position="296"/>
        <end position="318"/>
    </location>
</feature>
<evidence type="ECO:0000256" key="7">
    <source>
        <dbReference type="ARBA" id="ARBA00023136"/>
    </source>
</evidence>
<feature type="transmembrane region" description="Helical" evidence="8">
    <location>
        <begin position="98"/>
        <end position="121"/>
    </location>
</feature>
<dbReference type="Pfam" id="PF07690">
    <property type="entry name" value="MFS_1"/>
    <property type="match status" value="1"/>
</dbReference>
<dbReference type="EMBL" id="JQCQ01000038">
    <property type="protein sequence ID" value="KRO22375.1"/>
    <property type="molecule type" value="Genomic_DNA"/>
</dbReference>
<feature type="transmembrane region" description="Helical" evidence="8">
    <location>
        <begin position="195"/>
        <end position="214"/>
    </location>
</feature>
<keyword evidence="4" id="KW-1003">Cell membrane</keyword>
<feature type="transmembrane region" description="Helical" evidence="8">
    <location>
        <begin position="133"/>
        <end position="157"/>
    </location>
</feature>
<feature type="transmembrane region" description="Helical" evidence="8">
    <location>
        <begin position="269"/>
        <end position="290"/>
    </location>
</feature>
<dbReference type="InterPro" id="IPR020846">
    <property type="entry name" value="MFS_dom"/>
</dbReference>